<name>A0A914XQ21_9BILA</name>
<keyword evidence="1" id="KW-0677">Repeat</keyword>
<dbReference type="SMART" id="SM00060">
    <property type="entry name" value="FN3"/>
    <property type="match status" value="3"/>
</dbReference>
<dbReference type="CDD" id="cd00063">
    <property type="entry name" value="FN3"/>
    <property type="match status" value="3"/>
</dbReference>
<accession>A0A914XQ21</accession>
<dbReference type="InterPro" id="IPR003961">
    <property type="entry name" value="FN3_dom"/>
</dbReference>
<reference evidence="4" key="1">
    <citation type="submission" date="2022-11" db="UniProtKB">
        <authorList>
            <consortium name="WormBaseParasite"/>
        </authorList>
    </citation>
    <scope>IDENTIFICATION</scope>
</reference>
<evidence type="ECO:0000256" key="1">
    <source>
        <dbReference type="ARBA" id="ARBA00022737"/>
    </source>
</evidence>
<dbReference type="WBParaSite" id="PSAMB.scaffold9659size4749.g32633.t1">
    <property type="protein sequence ID" value="PSAMB.scaffold9659size4749.g32633.t1"/>
    <property type="gene ID" value="PSAMB.scaffold9659size4749.g32633"/>
</dbReference>
<dbReference type="SUPFAM" id="SSF49265">
    <property type="entry name" value="Fibronectin type III"/>
    <property type="match status" value="2"/>
</dbReference>
<feature type="domain" description="Fibronectin type-III" evidence="2">
    <location>
        <begin position="134"/>
        <end position="235"/>
    </location>
</feature>
<evidence type="ECO:0000259" key="2">
    <source>
        <dbReference type="PROSITE" id="PS50853"/>
    </source>
</evidence>
<organism evidence="3 4">
    <name type="scientific">Plectus sambesii</name>
    <dbReference type="NCBI Taxonomy" id="2011161"/>
    <lineage>
        <taxon>Eukaryota</taxon>
        <taxon>Metazoa</taxon>
        <taxon>Ecdysozoa</taxon>
        <taxon>Nematoda</taxon>
        <taxon>Chromadorea</taxon>
        <taxon>Plectida</taxon>
        <taxon>Plectina</taxon>
        <taxon>Plectoidea</taxon>
        <taxon>Plectidae</taxon>
        <taxon>Plectus</taxon>
    </lineage>
</organism>
<dbReference type="AlphaFoldDB" id="A0A914XQ21"/>
<dbReference type="PANTHER" id="PTHR46708">
    <property type="entry name" value="TENASCIN"/>
    <property type="match status" value="1"/>
</dbReference>
<evidence type="ECO:0000313" key="3">
    <source>
        <dbReference type="Proteomes" id="UP000887566"/>
    </source>
</evidence>
<dbReference type="Pfam" id="PF00041">
    <property type="entry name" value="fn3"/>
    <property type="match status" value="1"/>
</dbReference>
<dbReference type="PROSITE" id="PS50853">
    <property type="entry name" value="FN3"/>
    <property type="match status" value="2"/>
</dbReference>
<evidence type="ECO:0000313" key="4">
    <source>
        <dbReference type="WBParaSite" id="PSAMB.scaffold9659size4749.g32633.t1"/>
    </source>
</evidence>
<protein>
    <submittedName>
        <fullName evidence="4">Fibronectin type-III domain-containing protein</fullName>
    </submittedName>
</protein>
<dbReference type="PANTHER" id="PTHR46708:SF2">
    <property type="entry name" value="FIBRONECTIN TYPE-III DOMAIN-CONTAINING PROTEIN"/>
    <property type="match status" value="1"/>
</dbReference>
<dbReference type="InterPro" id="IPR013783">
    <property type="entry name" value="Ig-like_fold"/>
</dbReference>
<dbReference type="Proteomes" id="UP000887566">
    <property type="component" value="Unplaced"/>
</dbReference>
<proteinExistence type="predicted"/>
<feature type="domain" description="Fibronectin type-III" evidence="2">
    <location>
        <begin position="35"/>
        <end position="127"/>
    </location>
</feature>
<dbReference type="InterPro" id="IPR036116">
    <property type="entry name" value="FN3_sf"/>
</dbReference>
<dbReference type="InterPro" id="IPR050991">
    <property type="entry name" value="ECM_Regulatory_Proteins"/>
</dbReference>
<keyword evidence="3" id="KW-1185">Reference proteome</keyword>
<dbReference type="Gene3D" id="2.60.40.10">
    <property type="entry name" value="Immunoglobulins"/>
    <property type="match status" value="2"/>
</dbReference>
<sequence>MLLNHGAATLRSLLQSFCYLYLMLLMRAHGQFSVPMGSIELIEGGTDSLYVKWTVPGIIESRITRFRVMARTLSDRITQTDAYLSADASEHRFYDLLGNTTYRVSSEGFQGNKSVWYISNLFHTSLAALSWLPAPSDLILIDKSAVMMDISWRTPVLAQAGLQAQVNQHLVTFAPFDPETRATLKQTTITVPMPNTRIRIMNLNPSTTYNITVQSGTDNGYGAPTWCSFSTLSEGETHILKLKSRTPTTLTIKWNAQWASAKEGYTITARTVHTVDGSPDRQLTINSFEGDTMQPEHVLRDLHPGTTFNVSLQPKGRDVAPAWGVYSTLPLGDFAVTDLRLTDETEVAASISWKPVEHDSPVHYQVRYVPNDGGAPIVEEQKSADSLHCPKYGCERLCSLTYNLMRSPRDFTF</sequence>